<protein>
    <recommendedName>
        <fullName evidence="5">DUF3139 domain-containing protein</fullName>
    </recommendedName>
</protein>
<evidence type="ECO:0000313" key="1">
    <source>
        <dbReference type="EMBL" id="PYE42086.1"/>
    </source>
</evidence>
<dbReference type="EMBL" id="CP054614">
    <property type="protein sequence ID" value="QKS57597.1"/>
    <property type="molecule type" value="Genomic_DNA"/>
</dbReference>
<evidence type="ECO:0000313" key="4">
    <source>
        <dbReference type="Proteomes" id="UP000509327"/>
    </source>
</evidence>
<sequence length="99" mass="11498">MIILSVVVLFFSFVMIKDHLNDKRIVERATVIGEKYFMDNYGVSVKFIDSQVMAAYVTTRVVLYGYIVGKEEDQVYISIDYRNYEVKDTGVPVDLEKKK</sequence>
<evidence type="ECO:0008006" key="5">
    <source>
        <dbReference type="Google" id="ProtNLM"/>
    </source>
</evidence>
<gene>
    <name evidence="1" type="ORF">DFQ00_1473</name>
    <name evidence="2" type="ORF">HUB98_15650</name>
</gene>
<dbReference type="EMBL" id="QJSW01000047">
    <property type="protein sequence ID" value="PYE42086.1"/>
    <property type="molecule type" value="Genomic_DNA"/>
</dbReference>
<dbReference type="Proteomes" id="UP000247790">
    <property type="component" value="Unassembled WGS sequence"/>
</dbReference>
<dbReference type="AlphaFoldDB" id="A0A2V4V023"/>
<dbReference type="Proteomes" id="UP000509327">
    <property type="component" value="Chromosome"/>
</dbReference>
<organism evidence="1 3">
    <name type="scientific">Paenibacillus barcinonensis</name>
    <dbReference type="NCBI Taxonomy" id="198119"/>
    <lineage>
        <taxon>Bacteria</taxon>
        <taxon>Bacillati</taxon>
        <taxon>Bacillota</taxon>
        <taxon>Bacilli</taxon>
        <taxon>Bacillales</taxon>
        <taxon>Paenibacillaceae</taxon>
        <taxon>Paenibacillus</taxon>
    </lineage>
</organism>
<dbReference type="RefSeq" id="WP_110899743.1">
    <property type="nucleotide sequence ID" value="NZ_CP054614.1"/>
</dbReference>
<reference evidence="2 4" key="2">
    <citation type="submission" date="2020-06" db="EMBL/GenBank/DDBJ databases">
        <title>Complete genome of Paenibacillus barcinonensis KACC11450.</title>
        <authorList>
            <person name="Kim M."/>
            <person name="Park Y.-J."/>
            <person name="Shin J.-H."/>
        </authorList>
    </citation>
    <scope>NUCLEOTIDE SEQUENCE [LARGE SCALE GENOMIC DNA]</scope>
    <source>
        <strain evidence="2 4">KACC11450</strain>
    </source>
</reference>
<proteinExistence type="predicted"/>
<evidence type="ECO:0000313" key="3">
    <source>
        <dbReference type="Proteomes" id="UP000247790"/>
    </source>
</evidence>
<name>A0A2V4V023_PAEBA</name>
<reference evidence="1 3" key="1">
    <citation type="submission" date="2018-06" db="EMBL/GenBank/DDBJ databases">
        <title>Genomic Encyclopedia of Type Strains, Phase III (KMG-III): the genomes of soil and plant-associated and newly described type strains.</title>
        <authorList>
            <person name="Whitman W."/>
        </authorList>
    </citation>
    <scope>NUCLEOTIDE SEQUENCE [LARGE SCALE GENOMIC DNA]</scope>
    <source>
        <strain evidence="1 3">CECT 7022</strain>
    </source>
</reference>
<keyword evidence="4" id="KW-1185">Reference proteome</keyword>
<evidence type="ECO:0000313" key="2">
    <source>
        <dbReference type="EMBL" id="QKS57597.1"/>
    </source>
</evidence>
<accession>A0A2V4V023</accession>